<name>A0A069P206_9BURK</name>
<dbReference type="Proteomes" id="UP000027439">
    <property type="component" value="Unassembled WGS sequence"/>
</dbReference>
<evidence type="ECO:0000313" key="4">
    <source>
        <dbReference type="Proteomes" id="UP000027439"/>
    </source>
</evidence>
<proteinExistence type="predicted"/>
<reference evidence="2" key="4">
    <citation type="submission" date="2024-05" db="EMBL/GenBank/DDBJ databases">
        <authorList>
            <person name="Sun Q."/>
            <person name="Zhou Y."/>
        </authorList>
    </citation>
    <scope>NUCLEOTIDE SEQUENCE</scope>
    <source>
        <strain evidence="2">CGMCC 1.11013</strain>
    </source>
</reference>
<accession>A0A069P206</accession>
<reference evidence="2" key="1">
    <citation type="journal article" date="2014" name="Int. J. Syst. Evol. Microbiol.">
        <title>Complete genome of a new Firmicutes species belonging to the dominant human colonic microbiota ('Ruminococcus bicirculans') reveals two chromosomes and a selective capacity to utilize plant glucans.</title>
        <authorList>
            <consortium name="NISC Comparative Sequencing Program"/>
            <person name="Wegmann U."/>
            <person name="Louis P."/>
            <person name="Goesmann A."/>
            <person name="Henrissat B."/>
            <person name="Duncan S.H."/>
            <person name="Flint H.J."/>
        </authorList>
    </citation>
    <scope>NUCLEOTIDE SEQUENCE</scope>
    <source>
        <strain evidence="2">CGMCC 1.11013</strain>
    </source>
</reference>
<feature type="region of interest" description="Disordered" evidence="1">
    <location>
        <begin position="68"/>
        <end position="93"/>
    </location>
</feature>
<reference evidence="5" key="3">
    <citation type="journal article" date="2019" name="Int. J. Syst. Evol. Microbiol.">
        <title>The Global Catalogue of Microorganisms (GCM) 10K type strain sequencing project: providing services to taxonomists for standard genome sequencing and annotation.</title>
        <authorList>
            <consortium name="The Broad Institute Genomics Platform"/>
            <consortium name="The Broad Institute Genome Sequencing Center for Infectious Disease"/>
            <person name="Wu L."/>
            <person name="Ma J."/>
        </authorList>
    </citation>
    <scope>NUCLEOTIDE SEQUENCE [LARGE SCALE GENOMIC DNA]</scope>
    <source>
        <strain evidence="5">CGMCC 1.11013</strain>
    </source>
</reference>
<organism evidence="3 4">
    <name type="scientific">Caballeronia grimmiae</name>
    <dbReference type="NCBI Taxonomy" id="1071679"/>
    <lineage>
        <taxon>Bacteria</taxon>
        <taxon>Pseudomonadati</taxon>
        <taxon>Pseudomonadota</taxon>
        <taxon>Betaproteobacteria</taxon>
        <taxon>Burkholderiales</taxon>
        <taxon>Burkholderiaceae</taxon>
        <taxon>Caballeronia</taxon>
    </lineage>
</organism>
<dbReference type="EMBL" id="BMEG01000006">
    <property type="protein sequence ID" value="GGD81352.1"/>
    <property type="molecule type" value="Genomic_DNA"/>
</dbReference>
<protein>
    <submittedName>
        <fullName evidence="3">Uncharacterized protein</fullName>
    </submittedName>
</protein>
<sequence>MSTGHDDLDAWKRQRTVTLAFELADSGRYEHFGDIAYTLQFERGLSITLIDDPVMRRQLNERCGNAREALAPPLTPPTLPAQAPDTADAAKRAPSLLRRAATALWRSAPPAGDLQSAAS</sequence>
<dbReference type="RefSeq" id="WP_035965442.1">
    <property type="nucleotide sequence ID" value="NZ_BMEG01000006.1"/>
</dbReference>
<comment type="caution">
    <text evidence="3">The sequence shown here is derived from an EMBL/GenBank/DDBJ whole genome shotgun (WGS) entry which is preliminary data.</text>
</comment>
<gene>
    <name evidence="3" type="ORF">BG57_05040</name>
    <name evidence="2" type="ORF">GCM10010985_39820</name>
</gene>
<dbReference type="Proteomes" id="UP000597138">
    <property type="component" value="Unassembled WGS sequence"/>
</dbReference>
<keyword evidence="5" id="KW-1185">Reference proteome</keyword>
<dbReference type="OrthoDB" id="9007914at2"/>
<dbReference type="AlphaFoldDB" id="A0A069P206"/>
<dbReference type="eggNOG" id="ENOG5032B7R">
    <property type="taxonomic scope" value="Bacteria"/>
</dbReference>
<dbReference type="EMBL" id="JFHE01000012">
    <property type="protein sequence ID" value="KDR34618.1"/>
    <property type="molecule type" value="Genomic_DNA"/>
</dbReference>
<reference evidence="3 4" key="2">
    <citation type="submission" date="2014-03" db="EMBL/GenBank/DDBJ databases">
        <title>Draft Genome Sequences of Four Burkholderia Strains.</title>
        <authorList>
            <person name="Liu X.Y."/>
            <person name="Li C.X."/>
            <person name="Xu J.H."/>
        </authorList>
    </citation>
    <scope>NUCLEOTIDE SEQUENCE [LARGE SCALE GENOMIC DNA]</scope>
    <source>
        <strain evidence="3 4">R27</strain>
    </source>
</reference>
<evidence type="ECO:0000256" key="1">
    <source>
        <dbReference type="SAM" id="MobiDB-lite"/>
    </source>
</evidence>
<evidence type="ECO:0000313" key="2">
    <source>
        <dbReference type="EMBL" id="GGD81352.1"/>
    </source>
</evidence>
<evidence type="ECO:0000313" key="3">
    <source>
        <dbReference type="EMBL" id="KDR34618.1"/>
    </source>
</evidence>
<evidence type="ECO:0000313" key="5">
    <source>
        <dbReference type="Proteomes" id="UP000597138"/>
    </source>
</evidence>